<dbReference type="Proteomes" id="UP001465755">
    <property type="component" value="Unassembled WGS sequence"/>
</dbReference>
<feature type="compositionally biased region" description="Basic and acidic residues" evidence="1">
    <location>
        <begin position="302"/>
        <end position="312"/>
    </location>
</feature>
<dbReference type="AlphaFoldDB" id="A0AAW1PG23"/>
<reference evidence="2 3" key="1">
    <citation type="journal article" date="2024" name="Nat. Commun.">
        <title>Phylogenomics reveals the evolutionary origins of lichenization in chlorophyte algae.</title>
        <authorList>
            <person name="Puginier C."/>
            <person name="Libourel C."/>
            <person name="Otte J."/>
            <person name="Skaloud P."/>
            <person name="Haon M."/>
            <person name="Grisel S."/>
            <person name="Petersen M."/>
            <person name="Berrin J.G."/>
            <person name="Delaux P.M."/>
            <person name="Dal Grande F."/>
            <person name="Keller J."/>
        </authorList>
    </citation>
    <scope>NUCLEOTIDE SEQUENCE [LARGE SCALE GENOMIC DNA]</scope>
    <source>
        <strain evidence="2 3">SAG 2036</strain>
    </source>
</reference>
<evidence type="ECO:0000313" key="2">
    <source>
        <dbReference type="EMBL" id="KAK9807083.1"/>
    </source>
</evidence>
<evidence type="ECO:0008006" key="4">
    <source>
        <dbReference type="Google" id="ProtNLM"/>
    </source>
</evidence>
<feature type="compositionally biased region" description="Polar residues" evidence="1">
    <location>
        <begin position="256"/>
        <end position="273"/>
    </location>
</feature>
<comment type="caution">
    <text evidence="2">The sequence shown here is derived from an EMBL/GenBank/DDBJ whole genome shotgun (WGS) entry which is preliminary data.</text>
</comment>
<organism evidence="2 3">
    <name type="scientific">Symbiochloris irregularis</name>
    <dbReference type="NCBI Taxonomy" id="706552"/>
    <lineage>
        <taxon>Eukaryota</taxon>
        <taxon>Viridiplantae</taxon>
        <taxon>Chlorophyta</taxon>
        <taxon>core chlorophytes</taxon>
        <taxon>Trebouxiophyceae</taxon>
        <taxon>Trebouxiales</taxon>
        <taxon>Trebouxiaceae</taxon>
        <taxon>Symbiochloris</taxon>
    </lineage>
</organism>
<dbReference type="EMBL" id="JALJOQ010000034">
    <property type="protein sequence ID" value="KAK9807083.1"/>
    <property type="molecule type" value="Genomic_DNA"/>
</dbReference>
<dbReference type="PANTHER" id="PTHR34786">
    <property type="entry name" value="OS09G0504900 PROTEIN"/>
    <property type="match status" value="1"/>
</dbReference>
<keyword evidence="3" id="KW-1185">Reference proteome</keyword>
<sequence length="343" mass="37134">MSVSVSHELLRETALLDKLVKKNCSQHRGTSYFKRLLEVQRYLHLLQQLAAASGPTLEQDVRRQKPGPRLGSADPLSTGKVHLGSMCTVEKLMPCLLAAAAQLSAQLSMAFFVPFCIVAFAMLARVQVLTAKLMLDTASRYNALMTTHAACLRACSGSDHGATVVPALVKVQWQGHLPSLVCMDHMVLTRQDDTSQEATLAAQQPAGLTSLAAEHEDLGVRIARPPFPAAAAAVITAADHQETYVRPAQAKEPGRSEQQPTAMQGRVRQTSDSAPAPAIREVPATAQTAYPSDDVPPGFEIIEDRRADHSLWHDLAPSIRPQQLNAARPQSTSSPHQAEAREQ</sequence>
<accession>A0AAW1PG23</accession>
<name>A0AAW1PG23_9CHLO</name>
<evidence type="ECO:0000313" key="3">
    <source>
        <dbReference type="Proteomes" id="UP001465755"/>
    </source>
</evidence>
<evidence type="ECO:0000256" key="1">
    <source>
        <dbReference type="SAM" id="MobiDB-lite"/>
    </source>
</evidence>
<feature type="compositionally biased region" description="Polar residues" evidence="1">
    <location>
        <begin position="320"/>
        <end position="336"/>
    </location>
</feature>
<protein>
    <recommendedName>
        <fullName evidence="4">Nucleolus and neural progenitor protein-like N-terminal domain-containing protein</fullName>
    </recommendedName>
</protein>
<feature type="region of interest" description="Disordered" evidence="1">
    <location>
        <begin position="57"/>
        <end position="77"/>
    </location>
</feature>
<dbReference type="PANTHER" id="PTHR34786:SF1">
    <property type="entry name" value="OS09G0504900 PROTEIN"/>
    <property type="match status" value="1"/>
</dbReference>
<gene>
    <name evidence="2" type="ORF">WJX73_002647</name>
</gene>
<feature type="region of interest" description="Disordered" evidence="1">
    <location>
        <begin position="246"/>
        <end position="343"/>
    </location>
</feature>
<proteinExistence type="predicted"/>